<comment type="caution">
    <text evidence="1">The sequence shown here is derived from an EMBL/GenBank/DDBJ whole genome shotgun (WGS) entry which is preliminary data.</text>
</comment>
<dbReference type="Proteomes" id="UP000054223">
    <property type="component" value="Unassembled WGS sequence"/>
</dbReference>
<keyword evidence="2" id="KW-1185">Reference proteome</keyword>
<protein>
    <submittedName>
        <fullName evidence="1">Uncharacterized protein</fullName>
    </submittedName>
</protein>
<organism evidence="1 2">
    <name type="scientific">Solirubrum puertoriconensis</name>
    <dbReference type="NCBI Taxonomy" id="1751427"/>
    <lineage>
        <taxon>Bacteria</taxon>
        <taxon>Pseudomonadati</taxon>
        <taxon>Bacteroidota</taxon>
        <taxon>Cytophagia</taxon>
        <taxon>Cytophagales</taxon>
    </lineage>
</organism>
<name>A0A9X0HJ62_SOLP1</name>
<proteinExistence type="predicted"/>
<gene>
    <name evidence="1" type="ORF">ASU33_06105</name>
</gene>
<sequence length="162" mass="18378">MAAGTTALLVVHTETEFRCASAKALQQAHCASPYFVSQLRLTNGSDDTLVLDFKRSRFWCTYRYQNHIYSDTLHSAAYDPEAEAQELARILPHTNRTLYLQDEQVFALVCTPRNTALFLRTLNATAKSVAIHAQLVYVSTAAPHRSILVEQHLPIRNQYKLR</sequence>
<accession>A0A9X0HJ62</accession>
<dbReference type="AlphaFoldDB" id="A0A9X0HJ62"/>
<evidence type="ECO:0000313" key="2">
    <source>
        <dbReference type="Proteomes" id="UP000054223"/>
    </source>
</evidence>
<dbReference type="EMBL" id="LNAL01000008">
    <property type="protein sequence ID" value="KUG06895.1"/>
    <property type="molecule type" value="Genomic_DNA"/>
</dbReference>
<evidence type="ECO:0000313" key="1">
    <source>
        <dbReference type="EMBL" id="KUG06895.1"/>
    </source>
</evidence>
<reference evidence="1 2" key="1">
    <citation type="submission" date="2015-11" db="EMBL/GenBank/DDBJ databases">
        <title>Solirubrum puertoriconensis gen. nov. an environmental bacteria isolated in Puerto Rico.</title>
        <authorList>
            <person name="Cuebas-Irizarry M.F."/>
            <person name="Montalvo-Rodriguez R."/>
        </authorList>
    </citation>
    <scope>NUCLEOTIDE SEQUENCE [LARGE SCALE GENOMIC DNA]</scope>
    <source>
        <strain evidence="1 2">MC1A</strain>
    </source>
</reference>